<evidence type="ECO:0000313" key="2">
    <source>
        <dbReference type="EMBL" id="CAJ1384609.1"/>
    </source>
</evidence>
<accession>A0AA36IBU8</accession>
<keyword evidence="3" id="KW-1185">Reference proteome</keyword>
<name>A0AA36IBU8_9DINO</name>
<protein>
    <submittedName>
        <fullName evidence="2">Uncharacterized protein</fullName>
    </submittedName>
</protein>
<dbReference type="Proteomes" id="UP001178507">
    <property type="component" value="Unassembled WGS sequence"/>
</dbReference>
<evidence type="ECO:0000313" key="3">
    <source>
        <dbReference type="Proteomes" id="UP001178507"/>
    </source>
</evidence>
<proteinExistence type="predicted"/>
<dbReference type="InterPro" id="IPR027417">
    <property type="entry name" value="P-loop_NTPase"/>
</dbReference>
<dbReference type="PROSITE" id="PS51257">
    <property type="entry name" value="PROKAR_LIPOPROTEIN"/>
    <property type="match status" value="1"/>
</dbReference>
<feature type="chain" id="PRO_5041456090" evidence="1">
    <location>
        <begin position="19"/>
        <end position="310"/>
    </location>
</feature>
<gene>
    <name evidence="2" type="ORF">EVOR1521_LOCUS11441</name>
</gene>
<dbReference type="Gene3D" id="3.40.50.300">
    <property type="entry name" value="P-loop containing nucleotide triphosphate hydrolases"/>
    <property type="match status" value="1"/>
</dbReference>
<feature type="signal peptide" evidence="1">
    <location>
        <begin position="1"/>
        <end position="18"/>
    </location>
</feature>
<dbReference type="AlphaFoldDB" id="A0AA36IBU8"/>
<comment type="caution">
    <text evidence="2">The sequence shown here is derived from an EMBL/GenBank/DDBJ whole genome shotgun (WGS) entry which is preliminary data.</text>
</comment>
<organism evidence="2 3">
    <name type="scientific">Effrenium voratum</name>
    <dbReference type="NCBI Taxonomy" id="2562239"/>
    <lineage>
        <taxon>Eukaryota</taxon>
        <taxon>Sar</taxon>
        <taxon>Alveolata</taxon>
        <taxon>Dinophyceae</taxon>
        <taxon>Suessiales</taxon>
        <taxon>Symbiodiniaceae</taxon>
        <taxon>Effrenium</taxon>
    </lineage>
</organism>
<keyword evidence="1" id="KW-0732">Signal</keyword>
<dbReference type="EMBL" id="CAUJNA010001130">
    <property type="protein sequence ID" value="CAJ1384609.1"/>
    <property type="molecule type" value="Genomic_DNA"/>
</dbReference>
<evidence type="ECO:0000256" key="1">
    <source>
        <dbReference type="SAM" id="SignalP"/>
    </source>
</evidence>
<sequence length="310" mass="35265">MRPDRLHILALAFQGAWALACNRSRAFVKPPVGMQMDGCWDDELHDSLVFHLHVPKVAGCSMVEDVTSMIGRTKLWSNEVCYSHSYAKGARFQHTLVMFRQPRAHVISMYEHCKTNPLHSWFLKNKFSQPHNPMPDTLSQWIHAWKNNPTFGSYAIDQAPFACYNPINLQTRRLTCSSENDNPRSVTVETAVTNMQSASVVGLVEAYHESICLVAAQVLQSLPSHCHCEDSDAWQSFKATHEDHGNAHQLSLREVRAEVMQEVDALTDADSTLYKAALERFLKDIEAAERRFSTRILCPGRRQMLQEQIL</sequence>
<reference evidence="2" key="1">
    <citation type="submission" date="2023-08" db="EMBL/GenBank/DDBJ databases">
        <authorList>
            <person name="Chen Y."/>
            <person name="Shah S."/>
            <person name="Dougan E. K."/>
            <person name="Thang M."/>
            <person name="Chan C."/>
        </authorList>
    </citation>
    <scope>NUCLEOTIDE SEQUENCE</scope>
</reference>